<dbReference type="AlphaFoldDB" id="T0CT61"/>
<dbReference type="InterPro" id="IPR043735">
    <property type="entry name" value="DUF5680"/>
</dbReference>
<evidence type="ECO:0000313" key="1">
    <source>
        <dbReference type="EMBL" id="UNO49100.1"/>
    </source>
</evidence>
<dbReference type="EMBL" id="CP080467">
    <property type="protein sequence ID" value="UNO49100.1"/>
    <property type="molecule type" value="Genomic_DNA"/>
</dbReference>
<proteinExistence type="predicted"/>
<accession>A0A9E6ZRI9</accession>
<name>T0CT61_ALIAG</name>
<sequence length="157" mass="18105">MTFDKKDFLGFLIESKKATYASQGGDPSVTPLIDGSRQLEYRSGDFLYRDIYFGMSYFVGQETIYYKTHPVWSMSYGGGVDKKFDIKCVREIYSFLRKAMREITSNNPYRGPKKFIEGDLVYTDTNEGDIGWFRGDEKIIRSGEEVYSLSYSGGFLR</sequence>
<dbReference type="Proteomes" id="UP000829401">
    <property type="component" value="Chromosome"/>
</dbReference>
<dbReference type="RefSeq" id="WP_021298094.1">
    <property type="nucleotide sequence ID" value="NZ_AURB01000172.1"/>
</dbReference>
<dbReference type="STRING" id="1356854.N007_14755"/>
<dbReference type="KEGG" id="aaco:K1I37_00595"/>
<accession>T0CT61</accession>
<reference evidence="2" key="1">
    <citation type="journal article" date="2022" name="G3 (Bethesda)">
        <title>Unveiling the complete genome sequence of Alicyclobacillus acidoterrestris DSM 3922T, a taint-producing strain.</title>
        <authorList>
            <person name="Leonardo I.C."/>
            <person name="Barreto Crespo M.T."/>
            <person name="Gaspar F.B."/>
        </authorList>
    </citation>
    <scope>NUCLEOTIDE SEQUENCE [LARGE SCALE GENOMIC DNA]</scope>
    <source>
        <strain evidence="2">DSM 3922</strain>
    </source>
</reference>
<protein>
    <submittedName>
        <fullName evidence="1">DUF5680 domain-containing protein</fullName>
    </submittedName>
</protein>
<organism evidence="1 2">
    <name type="scientific">Alicyclobacillus acidoterrestris (strain ATCC 49025 / DSM 3922 / CIP 106132 / NCIMB 13137 / GD3B)</name>
    <dbReference type="NCBI Taxonomy" id="1356854"/>
    <lineage>
        <taxon>Bacteria</taxon>
        <taxon>Bacillati</taxon>
        <taxon>Bacillota</taxon>
        <taxon>Bacilli</taxon>
        <taxon>Bacillales</taxon>
        <taxon>Alicyclobacillaceae</taxon>
        <taxon>Alicyclobacillus</taxon>
    </lineage>
</organism>
<keyword evidence="2" id="KW-1185">Reference proteome</keyword>
<dbReference type="OrthoDB" id="9812495at2"/>
<dbReference type="Pfam" id="PF18931">
    <property type="entry name" value="DUF5680"/>
    <property type="match status" value="1"/>
</dbReference>
<gene>
    <name evidence="1" type="ORF">K1I37_00595</name>
</gene>
<dbReference type="eggNOG" id="ENOG5031H8I">
    <property type="taxonomic scope" value="Bacteria"/>
</dbReference>
<evidence type="ECO:0000313" key="2">
    <source>
        <dbReference type="Proteomes" id="UP000829401"/>
    </source>
</evidence>